<evidence type="ECO:0000313" key="3">
    <source>
        <dbReference type="EMBL" id="KAF4595706.1"/>
    </source>
</evidence>
<reference evidence="3 4" key="1">
    <citation type="journal article" date="2020" name="G3 (Bethesda)">
        <title>Genetic Underpinnings of Host Manipulation by Ophiocordyceps as Revealed by Comparative Transcriptomics.</title>
        <authorList>
            <person name="Will I."/>
            <person name="Das B."/>
            <person name="Trinh T."/>
            <person name="Brachmann A."/>
            <person name="Ohm R.A."/>
            <person name="de Bekker C."/>
        </authorList>
    </citation>
    <scope>NUCLEOTIDE SEQUENCE [LARGE SCALE GENOMIC DNA]</scope>
    <source>
        <strain evidence="3 4">EC05</strain>
    </source>
</reference>
<dbReference type="Proteomes" id="UP000562929">
    <property type="component" value="Unassembled WGS sequence"/>
</dbReference>
<dbReference type="OrthoDB" id="566138at2759"/>
<keyword evidence="4" id="KW-1185">Reference proteome</keyword>
<feature type="chain" id="PRO_5034240186" evidence="1">
    <location>
        <begin position="18"/>
        <end position="583"/>
    </location>
</feature>
<dbReference type="AlphaFoldDB" id="A0A8H4QDV9"/>
<gene>
    <name evidence="3" type="ORF">GQ602_001319</name>
</gene>
<dbReference type="InterPro" id="IPR036928">
    <property type="entry name" value="AS_sf"/>
</dbReference>
<proteinExistence type="predicted"/>
<comment type="caution">
    <text evidence="3">The sequence shown here is derived from an EMBL/GenBank/DDBJ whole genome shotgun (WGS) entry which is preliminary data.</text>
</comment>
<dbReference type="EMBL" id="JAACLJ010000001">
    <property type="protein sequence ID" value="KAF4595706.1"/>
    <property type="molecule type" value="Genomic_DNA"/>
</dbReference>
<sequence length="583" mass="64927">MRLQLVLWLGCLFAKQGVLVLGGGTYTADARAVPSGMPNMSMELCRGLNLEEATIDDMQTWMTRRKLMSVDLVRCYLRRIEQTRDTANSVIEINPEAEYIAISLDFERRMSNKVRGKLHGIPFTVKDNIASKDQMKTTAGSLALLHSVVPEDAFVLDRLRKMGAVLLGKAAMSEWADMRSSNYSEGYSARGGQCYSAYNMTVNPGGSSTGSAVGVSINAAAFSIGTETDGSVINPAMRNCIVGFKPTVGLTSRSGVIPESHNQDSVGTFGRTVKDAVIALDAIYGYDVKDRATWDMCDQPTVPQWTTGQGFQQFLTTRDALARSPTKRAAAFGIPWNSFWVHADAETRRALTRVVKLIREAGAEVFNRTEITDYDEIVSPHGWDWDYGSKRRWANRSEYTYVKVDFVRGINAYLKNLESTRVHNLSDIINFNVRNDHTEGGTPQRHPAFYSGQDGFEAAQKTGGVMDETYHQALNYSQTMTRRGINDALNRRGYKLNALLVPLEPGQSYQIAAQAGYPMVTVPIGLHKESGMGIGLGLMQSAWHEHELVRWASAIEDLLKSKGYRRNLPKWRGYYQRKIPLPL</sequence>
<dbReference type="Pfam" id="PF01425">
    <property type="entry name" value="Amidase"/>
    <property type="match status" value="1"/>
</dbReference>
<dbReference type="InterPro" id="IPR023631">
    <property type="entry name" value="Amidase_dom"/>
</dbReference>
<dbReference type="PANTHER" id="PTHR42678:SF37">
    <property type="entry name" value="AMIDASE C869.01-RELATED"/>
    <property type="match status" value="1"/>
</dbReference>
<evidence type="ECO:0000256" key="1">
    <source>
        <dbReference type="SAM" id="SignalP"/>
    </source>
</evidence>
<feature type="signal peptide" evidence="1">
    <location>
        <begin position="1"/>
        <end position="17"/>
    </location>
</feature>
<dbReference type="Gene3D" id="3.90.1300.10">
    <property type="entry name" value="Amidase signature (AS) domain"/>
    <property type="match status" value="1"/>
</dbReference>
<name>A0A8H4QDV9_9HYPO</name>
<evidence type="ECO:0000259" key="2">
    <source>
        <dbReference type="Pfam" id="PF01425"/>
    </source>
</evidence>
<dbReference type="SUPFAM" id="SSF75304">
    <property type="entry name" value="Amidase signature (AS) enzymes"/>
    <property type="match status" value="1"/>
</dbReference>
<dbReference type="PANTHER" id="PTHR42678">
    <property type="entry name" value="AMIDASE"/>
    <property type="match status" value="1"/>
</dbReference>
<accession>A0A8H4QDV9</accession>
<organism evidence="3 4">
    <name type="scientific">Ophiocordyceps camponoti-floridani</name>
    <dbReference type="NCBI Taxonomy" id="2030778"/>
    <lineage>
        <taxon>Eukaryota</taxon>
        <taxon>Fungi</taxon>
        <taxon>Dikarya</taxon>
        <taxon>Ascomycota</taxon>
        <taxon>Pezizomycotina</taxon>
        <taxon>Sordariomycetes</taxon>
        <taxon>Hypocreomycetidae</taxon>
        <taxon>Hypocreales</taxon>
        <taxon>Ophiocordycipitaceae</taxon>
        <taxon>Ophiocordyceps</taxon>
    </lineage>
</organism>
<keyword evidence="1" id="KW-0732">Signal</keyword>
<protein>
    <submittedName>
        <fullName evidence="3">Amidase</fullName>
    </submittedName>
</protein>
<evidence type="ECO:0000313" key="4">
    <source>
        <dbReference type="Proteomes" id="UP000562929"/>
    </source>
</evidence>
<feature type="domain" description="Amidase" evidence="2">
    <location>
        <begin position="71"/>
        <end position="548"/>
    </location>
</feature>